<dbReference type="InterPro" id="IPR035093">
    <property type="entry name" value="RelE/ParE_toxin_dom_sf"/>
</dbReference>
<comment type="caution">
    <text evidence="4">The sequence shown here is derived from an EMBL/GenBank/DDBJ whole genome shotgun (WGS) entry which is preliminary data.</text>
</comment>
<protein>
    <recommendedName>
        <fullName evidence="3">Toxin</fullName>
    </recommendedName>
</protein>
<dbReference type="InterPro" id="IPR028344">
    <property type="entry name" value="ParE1/4"/>
</dbReference>
<comment type="similarity">
    <text evidence="1 3">Belongs to the RelE toxin family.</text>
</comment>
<evidence type="ECO:0000256" key="3">
    <source>
        <dbReference type="PIRNR" id="PIRNR029218"/>
    </source>
</evidence>
<dbReference type="Proteomes" id="UP000192140">
    <property type="component" value="Unassembled WGS sequence"/>
</dbReference>
<sequence length="100" mass="11425">MELCVNSYRLTKQAESEILDIFIYGVEQFGLRQAHFYKNEMKSCFQLLGDNPRMGRLAPAIGEGVRRHEHGSHIILYEIDGAGVLILTVVHGRSIRRLKL</sequence>
<evidence type="ECO:0000256" key="2">
    <source>
        <dbReference type="ARBA" id="ARBA00022649"/>
    </source>
</evidence>
<dbReference type="AlphaFoldDB" id="A0A1S7TKZ9"/>
<evidence type="ECO:0000256" key="1">
    <source>
        <dbReference type="ARBA" id="ARBA00006226"/>
    </source>
</evidence>
<dbReference type="Pfam" id="PF05016">
    <property type="entry name" value="ParE_toxin"/>
    <property type="match status" value="1"/>
</dbReference>
<accession>A0A1S7TKZ9</accession>
<dbReference type="PANTHER" id="PTHR33755:SF9">
    <property type="entry name" value="TOXIN PARE1"/>
    <property type="match status" value="1"/>
</dbReference>
<proteinExistence type="inferred from homology"/>
<dbReference type="EMBL" id="FCNP01000013">
    <property type="protein sequence ID" value="CVI55295.1"/>
    <property type="molecule type" value="Genomic_DNA"/>
</dbReference>
<dbReference type="InterPro" id="IPR007712">
    <property type="entry name" value="RelE/ParE_toxin"/>
</dbReference>
<evidence type="ECO:0000313" key="5">
    <source>
        <dbReference type="Proteomes" id="UP000192140"/>
    </source>
</evidence>
<dbReference type="InterPro" id="IPR051803">
    <property type="entry name" value="TA_system_RelE-like_toxin"/>
</dbReference>
<reference evidence="4" key="1">
    <citation type="submission" date="2016-01" db="EMBL/GenBank/DDBJ databases">
        <authorList>
            <person name="Regsiter A."/>
            <person name="william w."/>
        </authorList>
    </citation>
    <scope>NUCLEOTIDE SEQUENCE</scope>
    <source>
        <strain evidence="4">NCPPB 1641</strain>
    </source>
</reference>
<gene>
    <name evidence="4" type="primary">parE</name>
    <name evidence="4" type="ORF">AGR7A_Cc200131</name>
</gene>
<keyword evidence="2" id="KW-1277">Toxin-antitoxin system</keyword>
<name>A0A1S7TKZ9_9HYPH</name>
<dbReference type="PIRSF" id="PIRSF029218">
    <property type="entry name" value="ParE"/>
    <property type="match status" value="1"/>
</dbReference>
<keyword evidence="5" id="KW-1185">Reference proteome</keyword>
<dbReference type="PANTHER" id="PTHR33755">
    <property type="entry name" value="TOXIN PARE1-RELATED"/>
    <property type="match status" value="1"/>
</dbReference>
<organism evidence="4 5">
    <name type="scientific">Agrobacterium deltaense NCPPB 1641</name>
    <dbReference type="NCBI Taxonomy" id="1183425"/>
    <lineage>
        <taxon>Bacteria</taxon>
        <taxon>Pseudomonadati</taxon>
        <taxon>Pseudomonadota</taxon>
        <taxon>Alphaproteobacteria</taxon>
        <taxon>Hyphomicrobiales</taxon>
        <taxon>Rhizobiaceae</taxon>
        <taxon>Rhizobium/Agrobacterium group</taxon>
        <taxon>Agrobacterium</taxon>
    </lineage>
</organism>
<dbReference type="Gene3D" id="3.30.2310.20">
    <property type="entry name" value="RelE-like"/>
    <property type="match status" value="1"/>
</dbReference>
<evidence type="ECO:0000313" key="4">
    <source>
        <dbReference type="EMBL" id="CVI55295.1"/>
    </source>
</evidence>